<comment type="caution">
    <text evidence="3">The sequence shown here is derived from an EMBL/GenBank/DDBJ whole genome shotgun (WGS) entry which is preliminary data.</text>
</comment>
<feature type="compositionally biased region" description="Low complexity" evidence="1">
    <location>
        <begin position="408"/>
        <end position="422"/>
    </location>
</feature>
<feature type="transmembrane region" description="Helical" evidence="2">
    <location>
        <begin position="56"/>
        <end position="77"/>
    </location>
</feature>
<proteinExistence type="predicted"/>
<feature type="transmembrane region" description="Helical" evidence="2">
    <location>
        <begin position="270"/>
        <end position="291"/>
    </location>
</feature>
<reference evidence="3 4" key="1">
    <citation type="journal article" date="2024" name="Science">
        <title>Giant polyketide synthase enzymes in the biosynthesis of giant marine polyether toxins.</title>
        <authorList>
            <person name="Fallon T.R."/>
            <person name="Shende V.V."/>
            <person name="Wierzbicki I.H."/>
            <person name="Pendleton A.L."/>
            <person name="Watervoot N.F."/>
            <person name="Auber R.P."/>
            <person name="Gonzalez D.J."/>
            <person name="Wisecaver J.H."/>
            <person name="Moore B.S."/>
        </authorList>
    </citation>
    <scope>NUCLEOTIDE SEQUENCE [LARGE SCALE GENOMIC DNA]</scope>
    <source>
        <strain evidence="3 4">12B1</strain>
    </source>
</reference>
<evidence type="ECO:0000256" key="2">
    <source>
        <dbReference type="SAM" id="Phobius"/>
    </source>
</evidence>
<evidence type="ECO:0000313" key="3">
    <source>
        <dbReference type="EMBL" id="KAL1515321.1"/>
    </source>
</evidence>
<feature type="transmembrane region" description="Helical" evidence="2">
    <location>
        <begin position="303"/>
        <end position="325"/>
    </location>
</feature>
<gene>
    <name evidence="3" type="ORF">AB1Y20_001952</name>
</gene>
<name>A0AB34J813_PRYPA</name>
<feature type="transmembrane region" description="Helical" evidence="2">
    <location>
        <begin position="212"/>
        <end position="234"/>
    </location>
</feature>
<feature type="transmembrane region" description="Helical" evidence="2">
    <location>
        <begin position="179"/>
        <end position="200"/>
    </location>
</feature>
<organism evidence="3 4">
    <name type="scientific">Prymnesium parvum</name>
    <name type="common">Toxic golden alga</name>
    <dbReference type="NCBI Taxonomy" id="97485"/>
    <lineage>
        <taxon>Eukaryota</taxon>
        <taxon>Haptista</taxon>
        <taxon>Haptophyta</taxon>
        <taxon>Prymnesiophyceae</taxon>
        <taxon>Prymnesiales</taxon>
        <taxon>Prymnesiaceae</taxon>
        <taxon>Prymnesium</taxon>
    </lineage>
</organism>
<feature type="transmembrane region" description="Helical" evidence="2">
    <location>
        <begin position="153"/>
        <end position="173"/>
    </location>
</feature>
<keyword evidence="2" id="KW-1133">Transmembrane helix</keyword>
<feature type="region of interest" description="Disordered" evidence="1">
    <location>
        <begin position="402"/>
        <end position="422"/>
    </location>
</feature>
<dbReference type="AlphaFoldDB" id="A0AB34J813"/>
<dbReference type="Proteomes" id="UP001515480">
    <property type="component" value="Unassembled WGS sequence"/>
</dbReference>
<keyword evidence="2" id="KW-0472">Membrane</keyword>
<keyword evidence="2" id="KW-0812">Transmembrane</keyword>
<evidence type="ECO:0000256" key="1">
    <source>
        <dbReference type="SAM" id="MobiDB-lite"/>
    </source>
</evidence>
<keyword evidence="4" id="KW-1185">Reference proteome</keyword>
<protein>
    <recommendedName>
        <fullName evidence="5">Acyltransferase 3 domain-containing protein</fullName>
    </recommendedName>
</protein>
<dbReference type="EMBL" id="JBGBPQ010000011">
    <property type="protein sequence ID" value="KAL1515321.1"/>
    <property type="molecule type" value="Genomic_DNA"/>
</dbReference>
<evidence type="ECO:0008006" key="5">
    <source>
        <dbReference type="Google" id="ProtNLM"/>
    </source>
</evidence>
<feature type="transmembrane region" description="Helical" evidence="2">
    <location>
        <begin position="345"/>
        <end position="372"/>
    </location>
</feature>
<evidence type="ECO:0000313" key="4">
    <source>
        <dbReference type="Proteomes" id="UP001515480"/>
    </source>
</evidence>
<sequence>MVLEGGTMAATDERRLPLLPRDPPAPLEAPPAARARVPLFDNAKAFLIVFVNPIPFWSGLLAVLKAVVMPSFCLISGHLSTAELTRKRAVQLAQVFTTYVIFELLHHLNNMLSFRLAGFEFDTFPLQVFSPKEQVVTWFLLSLLLWRATLPVLVLLRAPVVCTFVLAHLALFADLGVNYQNLLAFMPYFVCGYYTPPSVWTRLAEWRTRASLAAFFCCACVTLLASSYIGGAGFDLFFERVTLTYACFNGAPPGNAPAACCSFEQLLERAIFYCASFPLIAGFLCVLPRQAGIWSVPGYMSMYVYLLHPFVLFNPFVMKALFTFFSQMYGREVNVWSPATGGGAVALMMPIALLVCVLLSTSASRALFWLLVEPPIERLFSPHRMTRPLPLGQAVSPAGSCAGSSLHASAPPARSSRPSNPL</sequence>
<accession>A0AB34J813</accession>